<name>A0A0G2Y381_MIMIV</name>
<organism evidence="2 6">
    <name type="scientific">Acanthamoeba polyphaga mimivirus</name>
    <name type="common">APMV</name>
    <dbReference type="NCBI Taxonomy" id="212035"/>
    <lineage>
        <taxon>Viruses</taxon>
        <taxon>Varidnaviria</taxon>
        <taxon>Bamfordvirae</taxon>
        <taxon>Nucleocytoviricota</taxon>
        <taxon>Megaviricetes</taxon>
        <taxon>Imitervirales</taxon>
        <taxon>Mimiviridae</taxon>
        <taxon>Megamimivirinae</taxon>
        <taxon>Mimivirus</taxon>
        <taxon>Mimivirus bradfordmassiliense</taxon>
    </lineage>
</organism>
<evidence type="ECO:0000313" key="9">
    <source>
        <dbReference type="Proteomes" id="UP000274448"/>
    </source>
</evidence>
<evidence type="ECO:0000256" key="1">
    <source>
        <dbReference type="SAM" id="MobiDB-lite"/>
    </source>
</evidence>
<dbReference type="EMBL" id="HQ336222">
    <property type="protein sequence ID" value="ADO18047.1"/>
    <property type="molecule type" value="Genomic_DNA"/>
</dbReference>
<feature type="region of interest" description="Disordered" evidence="1">
    <location>
        <begin position="62"/>
        <end position="99"/>
    </location>
</feature>
<dbReference type="Proteomes" id="UP000274448">
    <property type="component" value="Segment"/>
</dbReference>
<dbReference type="Proteomes" id="UP000241474">
    <property type="component" value="Segment"/>
</dbReference>
<gene>
    <name evidence="2" type="primary">L199</name>
    <name evidence="3" type="ORF">MIMI_L199</name>
</gene>
<dbReference type="EMBL" id="JN036606">
    <property type="protein sequence ID" value="AEJ34435.1"/>
    <property type="molecule type" value="Genomic_DNA"/>
</dbReference>
<sequence>MAMDPNEIALFRIDITEFIDKCLISLNNNFSTDQEFKFLKQLMNYYYRTKFLYTKKTENSDNEESISDLNSDNPGNSEPSDVESFVLSDEDENSEKDFSYGEFSDYDDKSIQCKILGINSDDETNCDNDQDIPVVRQKTTNKKSTHHKFQEETISIDQLIQECRVFYDKNTHKTNDTDKETIQNINSISEAGEYIVNSLSPCFNLSVVESSMEFIDGSDNIDYTDPTEYCNIVS</sequence>
<dbReference type="GeneID" id="9924805"/>
<feature type="compositionally biased region" description="Polar residues" evidence="1">
    <location>
        <begin position="67"/>
        <end position="79"/>
    </location>
</feature>
<dbReference type="EMBL" id="KM982403">
    <property type="protein sequence ID" value="AKI80857.1"/>
    <property type="molecule type" value="Genomic_DNA"/>
</dbReference>
<protein>
    <submittedName>
        <fullName evidence="3">Uncharacterized protein L199</fullName>
    </submittedName>
</protein>
<evidence type="ECO:0000313" key="3">
    <source>
        <dbReference type="EMBL" id="AEJ34435.1"/>
    </source>
</evidence>
<accession>A0A0G2Y381</accession>
<dbReference type="KEGG" id="vg:9924805"/>
<dbReference type="Proteomes" id="UP000201519">
    <property type="component" value="Segment"/>
</dbReference>
<dbReference type="EMBL" id="KM982401">
    <property type="protein sequence ID" value="AKI78959.1"/>
    <property type="molecule type" value="Genomic_DNA"/>
</dbReference>
<evidence type="ECO:0000313" key="6">
    <source>
        <dbReference type="Proteomes" id="UP000201519"/>
    </source>
</evidence>
<evidence type="ECO:0000313" key="8">
    <source>
        <dbReference type="Proteomes" id="UP000241474"/>
    </source>
</evidence>
<evidence type="ECO:0000313" key="7">
    <source>
        <dbReference type="Proteomes" id="UP000240552"/>
    </source>
</evidence>
<organismHost>
    <name type="scientific">Acanthamoeba polyphaga</name>
    <name type="common">Amoeba</name>
    <dbReference type="NCBI Taxonomy" id="5757"/>
</organismHost>
<reference evidence="8 9" key="3">
    <citation type="submission" date="2014-10" db="EMBL/GenBank/DDBJ databases">
        <title>Pan-genome analysis of Brazilian lineage A amoebal mimiviruses.</title>
        <authorList>
            <person name="Assis F.L."/>
            <person name="Abrahao J.S."/>
            <person name="Kroon E.G."/>
            <person name="Dornas F.P."/>
            <person name="Andrade K.R."/>
            <person name="Borato P.V.M."/>
            <person name="Pilotto M.R."/>
            <person name="Benamar S."/>
            <person name="LaScola B."/>
            <person name="Colson P."/>
        </authorList>
    </citation>
    <scope>NUCLEOTIDE SEQUENCE [LARGE SCALE GENOMIC DNA]</scope>
    <source>
        <strain evidence="5 9">Amazonia</strain>
        <strain evidence="4 8">Oyster</strain>
    </source>
</reference>
<reference evidence="2 6" key="2">
    <citation type="journal article" date="2011" name="Virol. J.">
        <title>Breaking the 1000-gene barrier for Mimivirus using ultra-deep genome and transcriptome sequencing.</title>
        <authorList>
            <person name="Legendre M."/>
            <person name="Santini S."/>
            <person name="Rico A."/>
            <person name="Abergel C."/>
            <person name="Claverie J.M."/>
        </authorList>
    </citation>
    <scope>NUCLEOTIDE SEQUENCE [LARGE SCALE GENOMIC DNA]</scope>
</reference>
<dbReference type="RefSeq" id="YP_003986695.1">
    <property type="nucleotide sequence ID" value="NC_014649.1"/>
</dbReference>
<evidence type="ECO:0000313" key="5">
    <source>
        <dbReference type="EMBL" id="AKI80857.1"/>
    </source>
</evidence>
<keyword evidence="6" id="KW-1185">Reference proteome</keyword>
<accession>E3VZ36</accession>
<evidence type="ECO:0000313" key="4">
    <source>
        <dbReference type="EMBL" id="AKI78959.1"/>
    </source>
</evidence>
<dbReference type="Proteomes" id="UP000240552">
    <property type="component" value="Segment"/>
</dbReference>
<proteinExistence type="predicted"/>
<evidence type="ECO:0000313" key="2">
    <source>
        <dbReference type="EMBL" id="ADO18047.1"/>
    </source>
</evidence>
<reference evidence="3 7" key="1">
    <citation type="journal article" date="2011" name="Proc. Natl. Acad. Sci. U.S.A.">
        <title>Mimivirus shows dramatic genome reduction after intraamoebal culture.</title>
        <authorList>
            <person name="Boyer M."/>
            <person name="Azza S."/>
            <person name="Barrassi L."/>
            <person name="Klose T."/>
            <person name="Campocasso A."/>
            <person name="Pagnier I."/>
            <person name="Fournous G."/>
            <person name="Borg A."/>
            <person name="Robert C."/>
            <person name="Zhang X."/>
            <person name="Desnues C."/>
            <person name="Henrissat B."/>
            <person name="Rossmann M.G."/>
            <person name="La Scola B."/>
            <person name="Raoult D."/>
        </authorList>
    </citation>
    <scope>NUCLEOTIDE SEQUENCE [LARGE SCALE GENOMIC DNA]</scope>
    <source>
        <strain evidence="3">M4</strain>
    </source>
</reference>